<dbReference type="RefSeq" id="WP_103936196.1">
    <property type="nucleotide sequence ID" value="NZ_FNVO01000001.1"/>
</dbReference>
<accession>A0A1H5U0P8</accession>
<dbReference type="Gene3D" id="3.40.309.10">
    <property type="entry name" value="Aldehyde Dehydrogenase, Chain A, domain 2"/>
    <property type="match status" value="1"/>
</dbReference>
<reference evidence="7" key="1">
    <citation type="submission" date="2016-10" db="EMBL/GenBank/DDBJ databases">
        <authorList>
            <person name="Varghese N."/>
            <person name="Submissions S."/>
        </authorList>
    </citation>
    <scope>NUCLEOTIDE SEQUENCE [LARGE SCALE GENOMIC DNA]</scope>
    <source>
        <strain evidence="7">DSM 43163</strain>
    </source>
</reference>
<feature type="active site" evidence="3">
    <location>
        <position position="230"/>
    </location>
</feature>
<dbReference type="GO" id="GO:0016620">
    <property type="term" value="F:oxidoreductase activity, acting on the aldehyde or oxo group of donors, NAD or NADP as acceptor"/>
    <property type="evidence" value="ECO:0007669"/>
    <property type="project" value="InterPro"/>
</dbReference>
<dbReference type="AlphaFoldDB" id="A0A1H5U0P8"/>
<proteinExistence type="inferred from homology"/>
<evidence type="ECO:0000256" key="3">
    <source>
        <dbReference type="PROSITE-ProRule" id="PRU10007"/>
    </source>
</evidence>
<protein>
    <submittedName>
        <fullName evidence="6">Aldehyde dehydrogenase family protein</fullName>
    </submittedName>
</protein>
<dbReference type="EMBL" id="FNVO01000001">
    <property type="protein sequence ID" value="SEF68616.1"/>
    <property type="molecule type" value="Genomic_DNA"/>
</dbReference>
<dbReference type="CDD" id="cd07099">
    <property type="entry name" value="ALDH_DDALDH"/>
    <property type="match status" value="1"/>
</dbReference>
<name>A0A1H5U0P8_9ACTN</name>
<dbReference type="SUPFAM" id="SSF53720">
    <property type="entry name" value="ALDH-like"/>
    <property type="match status" value="1"/>
</dbReference>
<evidence type="ECO:0000256" key="4">
    <source>
        <dbReference type="RuleBase" id="RU003345"/>
    </source>
</evidence>
<dbReference type="Pfam" id="PF00171">
    <property type="entry name" value="Aldedh"/>
    <property type="match status" value="1"/>
</dbReference>
<dbReference type="Proteomes" id="UP000236723">
    <property type="component" value="Unassembled WGS sequence"/>
</dbReference>
<dbReference type="PROSITE" id="PS00687">
    <property type="entry name" value="ALDEHYDE_DEHYDR_GLU"/>
    <property type="match status" value="1"/>
</dbReference>
<gene>
    <name evidence="6" type="ORF">SAMN04489712_101823</name>
</gene>
<evidence type="ECO:0000313" key="7">
    <source>
        <dbReference type="Proteomes" id="UP000236723"/>
    </source>
</evidence>
<comment type="similarity">
    <text evidence="1 4">Belongs to the aldehyde dehydrogenase family.</text>
</comment>
<dbReference type="InterPro" id="IPR029510">
    <property type="entry name" value="Ald_DH_CS_GLU"/>
</dbReference>
<sequence>MTQRISVRNPRTGRPDYEITALDAAAVTRIADRLRAAQPAWAARPVEQRIAVLAAFKEAVIRRREELVRLLEADTGRHQVSLIEVDAVLSGIDRASGFAAEVFAPASLVATGDPAVRTGGDLVAYPVVAAISPWNFPLQLSLIDAVPALLAGSAVILKPSEMTPRFIPALRECIGEAADLADVFAVVEGDGATGAAMIEAADAVCFTGSVRTGRAVARSAAERFIPAFLELGGKDPAVVTASADLDSAASAILWGSTINSGHACMSIERVYVDRGVVEEFVDTLVAKAERVRLALPAPADGDIGPIITSAQTDTIREQLDDAVARGARVRTGGRIELIDGGSYLRPTVLTEVDHSMRLMREETFGPIIPVMAYDGVDEAVALANDTEFGLSAAVFAGTAEEALSIAHRIDAGGISVNDVCLTGMVPEAEKNSFKMSGLGGSRMGRPSVQRFLRRRALLVRETAGPRPWYYDTAE</sequence>
<dbReference type="InterPro" id="IPR015590">
    <property type="entry name" value="Aldehyde_DH_dom"/>
</dbReference>
<evidence type="ECO:0000256" key="2">
    <source>
        <dbReference type="ARBA" id="ARBA00023002"/>
    </source>
</evidence>
<dbReference type="InterPro" id="IPR016161">
    <property type="entry name" value="Ald_DH/histidinol_DH"/>
</dbReference>
<dbReference type="PANTHER" id="PTHR11699">
    <property type="entry name" value="ALDEHYDE DEHYDROGENASE-RELATED"/>
    <property type="match status" value="1"/>
</dbReference>
<dbReference type="OrthoDB" id="6882680at2"/>
<dbReference type="Gene3D" id="3.40.605.10">
    <property type="entry name" value="Aldehyde Dehydrogenase, Chain A, domain 1"/>
    <property type="match status" value="1"/>
</dbReference>
<organism evidence="6 7">
    <name type="scientific">Thermomonospora echinospora</name>
    <dbReference type="NCBI Taxonomy" id="1992"/>
    <lineage>
        <taxon>Bacteria</taxon>
        <taxon>Bacillati</taxon>
        <taxon>Actinomycetota</taxon>
        <taxon>Actinomycetes</taxon>
        <taxon>Streptosporangiales</taxon>
        <taxon>Thermomonosporaceae</taxon>
        <taxon>Thermomonospora</taxon>
    </lineage>
</organism>
<keyword evidence="2 4" id="KW-0560">Oxidoreductase</keyword>
<dbReference type="FunFam" id="3.40.309.10:FF:000009">
    <property type="entry name" value="Aldehyde dehydrogenase A"/>
    <property type="match status" value="1"/>
</dbReference>
<evidence type="ECO:0000313" key="6">
    <source>
        <dbReference type="EMBL" id="SEF68616.1"/>
    </source>
</evidence>
<evidence type="ECO:0000259" key="5">
    <source>
        <dbReference type="Pfam" id="PF00171"/>
    </source>
</evidence>
<keyword evidence="7" id="KW-1185">Reference proteome</keyword>
<dbReference type="InterPro" id="IPR016162">
    <property type="entry name" value="Ald_DH_N"/>
</dbReference>
<dbReference type="InterPro" id="IPR016163">
    <property type="entry name" value="Ald_DH_C"/>
</dbReference>
<feature type="domain" description="Aldehyde dehydrogenase" evidence="5">
    <location>
        <begin position="3"/>
        <end position="454"/>
    </location>
</feature>
<evidence type="ECO:0000256" key="1">
    <source>
        <dbReference type="ARBA" id="ARBA00009986"/>
    </source>
</evidence>